<evidence type="ECO:0000313" key="2">
    <source>
        <dbReference type="EMBL" id="BBG31400.1"/>
    </source>
</evidence>
<dbReference type="GO" id="GO:0046503">
    <property type="term" value="P:glycerolipid catabolic process"/>
    <property type="evidence" value="ECO:0007669"/>
    <property type="project" value="TreeGrafter"/>
</dbReference>
<dbReference type="InterPro" id="IPR000073">
    <property type="entry name" value="AB_hydrolase_1"/>
</dbReference>
<dbReference type="EMBL" id="AP018933">
    <property type="protein sequence ID" value="BBG31400.1"/>
    <property type="molecule type" value="Genomic_DNA"/>
</dbReference>
<keyword evidence="3" id="KW-1185">Reference proteome</keyword>
<dbReference type="AlphaFoldDB" id="A0A348HIE8"/>
<accession>A0A348HIE8</accession>
<dbReference type="Pfam" id="PF12697">
    <property type="entry name" value="Abhydrolase_6"/>
    <property type="match status" value="1"/>
</dbReference>
<organism evidence="2 3">
    <name type="scientific">Zymobacter palmae</name>
    <dbReference type="NCBI Taxonomy" id="33074"/>
    <lineage>
        <taxon>Bacteria</taxon>
        <taxon>Pseudomonadati</taxon>
        <taxon>Pseudomonadota</taxon>
        <taxon>Gammaproteobacteria</taxon>
        <taxon>Oceanospirillales</taxon>
        <taxon>Halomonadaceae</taxon>
        <taxon>Zymobacter group</taxon>
        <taxon>Zymobacter</taxon>
    </lineage>
</organism>
<proteinExistence type="predicted"/>
<gene>
    <name evidence="2" type="ORF">ZBT109_2675</name>
</gene>
<dbReference type="Gene3D" id="3.40.50.1820">
    <property type="entry name" value="alpha/beta hydrolase"/>
    <property type="match status" value="1"/>
</dbReference>
<protein>
    <recommendedName>
        <fullName evidence="1">AB hydrolase-1 domain-containing protein</fullName>
    </recommendedName>
</protein>
<dbReference type="OrthoDB" id="9796770at2"/>
<feature type="domain" description="AB hydrolase-1" evidence="1">
    <location>
        <begin position="34"/>
        <end position="250"/>
    </location>
</feature>
<dbReference type="STRING" id="1123510.GCA_000620025_00029"/>
<dbReference type="Proteomes" id="UP000267342">
    <property type="component" value="Chromosome"/>
</dbReference>
<evidence type="ECO:0000259" key="1">
    <source>
        <dbReference type="Pfam" id="PF12697"/>
    </source>
</evidence>
<dbReference type="KEGG" id="zpl:ZBT109_2675"/>
<reference evidence="2 3" key="1">
    <citation type="submission" date="2018-09" db="EMBL/GenBank/DDBJ databases">
        <title>Zymobacter palmae IAM14233 (=T109) whole genome analysis.</title>
        <authorList>
            <person name="Yanase H."/>
        </authorList>
    </citation>
    <scope>NUCLEOTIDE SEQUENCE [LARGE SCALE GENOMIC DNA]</scope>
    <source>
        <strain evidence="2 3">IAM14233</strain>
    </source>
</reference>
<dbReference type="SUPFAM" id="SSF53474">
    <property type="entry name" value="alpha/beta-Hydrolases"/>
    <property type="match status" value="1"/>
</dbReference>
<dbReference type="InterPro" id="IPR029058">
    <property type="entry name" value="AB_hydrolase_fold"/>
</dbReference>
<dbReference type="GO" id="GO:0004806">
    <property type="term" value="F:triacylglycerol lipase activity"/>
    <property type="evidence" value="ECO:0007669"/>
    <property type="project" value="TreeGrafter"/>
</dbReference>
<name>A0A348HIE8_9GAMM</name>
<evidence type="ECO:0000313" key="3">
    <source>
        <dbReference type="Proteomes" id="UP000267342"/>
    </source>
</evidence>
<dbReference type="PANTHER" id="PTHR43433:SF5">
    <property type="entry name" value="AB HYDROLASE-1 DOMAIN-CONTAINING PROTEIN"/>
    <property type="match status" value="1"/>
</dbReference>
<dbReference type="PANTHER" id="PTHR43433">
    <property type="entry name" value="HYDROLASE, ALPHA/BETA FOLD FAMILY PROTEIN"/>
    <property type="match status" value="1"/>
</dbReference>
<dbReference type="InterPro" id="IPR050471">
    <property type="entry name" value="AB_hydrolase"/>
</dbReference>
<sequence>MTMAFTHQDGAFHDAAHGAQLYYEQKGNPQGFPLLFLHGGTCDMSSFNAMVEVLGERYRCIGLDTRGHGRSTLGSAPLSYALLQQDVESLLAALGITSCHVIGHSDGGIVALRMAVARACLLNRIVVIGTHWTIAEDTAVAELYADVSPEFWRQHLPQLVDQYERLNREPDFDRLLSHLSAMWLDDSGDGYPGNRVQGINEEVLVVRGDDDPLVSLAHTAALVDQLKEDHFLNVPFCGHSVHEEAPELVTQVVSEFLA</sequence>